<evidence type="ECO:0000256" key="8">
    <source>
        <dbReference type="ARBA" id="ARBA00030407"/>
    </source>
</evidence>
<keyword evidence="13" id="KW-1185">Reference proteome</keyword>
<dbReference type="PANTHER" id="PTHR23404">
    <property type="entry name" value="MOLYBDOPTERIN SYNTHASE RELATED"/>
    <property type="match status" value="1"/>
</dbReference>
<evidence type="ECO:0000256" key="10">
    <source>
        <dbReference type="ARBA" id="ARBA00032474"/>
    </source>
</evidence>
<protein>
    <recommendedName>
        <fullName evidence="4">Molybdopterin synthase catalytic subunit</fullName>
        <ecNumber evidence="3">2.8.1.12</ecNumber>
    </recommendedName>
    <alternativeName>
        <fullName evidence="9">MPT synthase subunit 2</fullName>
    </alternativeName>
    <alternativeName>
        <fullName evidence="7">Molybdenum cofactor biosynthesis protein E</fullName>
    </alternativeName>
    <alternativeName>
        <fullName evidence="8">Molybdopterin-converting factor large subunit</fullName>
    </alternativeName>
    <alternativeName>
        <fullName evidence="10">Molybdopterin-converting factor subunit 2</fullName>
    </alternativeName>
</protein>
<evidence type="ECO:0000256" key="5">
    <source>
        <dbReference type="ARBA" id="ARBA00023150"/>
    </source>
</evidence>
<evidence type="ECO:0000256" key="9">
    <source>
        <dbReference type="ARBA" id="ARBA00030781"/>
    </source>
</evidence>
<dbReference type="InterPro" id="IPR003448">
    <property type="entry name" value="Mopterin_biosynth_MoaE"/>
</dbReference>
<comment type="pathway">
    <text evidence="1">Cofactor biosynthesis; molybdopterin biosynthesis.</text>
</comment>
<dbReference type="Proteomes" id="UP001354989">
    <property type="component" value="Plasmid pPP1"/>
</dbReference>
<dbReference type="SUPFAM" id="SSF54690">
    <property type="entry name" value="Molybdopterin synthase subunit MoaE"/>
    <property type="match status" value="1"/>
</dbReference>
<geneLocation type="plasmid" evidence="12 13">
    <name>pPP1</name>
</geneLocation>
<evidence type="ECO:0000256" key="2">
    <source>
        <dbReference type="ARBA" id="ARBA00005426"/>
    </source>
</evidence>
<gene>
    <name evidence="12" type="ORF">PEPS_27400</name>
</gene>
<evidence type="ECO:0000256" key="3">
    <source>
        <dbReference type="ARBA" id="ARBA00011950"/>
    </source>
</evidence>
<dbReference type="InterPro" id="IPR036563">
    <property type="entry name" value="MoaE_sf"/>
</dbReference>
<sequence length="140" mass="15960">MIHQIDIQLKEQLVVEELTDFIQDERCGANNVFIGKVRNHNNGEQVCKLTFEAYEPMAIKELQKIAERTLSLFDVYKLSIHHALGEKTIGDLAVVIAVATPHRKQGFEACEYVIDELKKTVPIWKKEALQNGHVWVSAHP</sequence>
<dbReference type="CDD" id="cd00756">
    <property type="entry name" value="MoaE"/>
    <property type="match status" value="1"/>
</dbReference>
<name>A0ABN6LB83_9BACT</name>
<keyword evidence="12" id="KW-0614">Plasmid</keyword>
<comment type="similarity">
    <text evidence="2">Belongs to the MoaE family.</text>
</comment>
<dbReference type="EC" id="2.8.1.12" evidence="3"/>
<keyword evidence="5" id="KW-0501">Molybdenum cofactor biosynthesis</keyword>
<evidence type="ECO:0000256" key="1">
    <source>
        <dbReference type="ARBA" id="ARBA00005046"/>
    </source>
</evidence>
<accession>A0ABN6LB83</accession>
<evidence type="ECO:0000256" key="6">
    <source>
        <dbReference type="ARBA" id="ARBA00026066"/>
    </source>
</evidence>
<proteinExistence type="inferred from homology"/>
<comment type="catalytic activity">
    <reaction evidence="11">
        <text>2 [molybdopterin-synthase sulfur-carrier protein]-C-terminal-Gly-aminoethanethioate + cyclic pyranopterin phosphate + H2O = molybdopterin + 2 [molybdopterin-synthase sulfur-carrier protein]-C-terminal Gly-Gly + 2 H(+)</text>
        <dbReference type="Rhea" id="RHEA:26333"/>
        <dbReference type="Rhea" id="RHEA-COMP:12202"/>
        <dbReference type="Rhea" id="RHEA-COMP:19907"/>
        <dbReference type="ChEBI" id="CHEBI:15377"/>
        <dbReference type="ChEBI" id="CHEBI:15378"/>
        <dbReference type="ChEBI" id="CHEBI:58698"/>
        <dbReference type="ChEBI" id="CHEBI:59648"/>
        <dbReference type="ChEBI" id="CHEBI:90778"/>
        <dbReference type="ChEBI" id="CHEBI:232372"/>
        <dbReference type="EC" id="2.8.1.12"/>
    </reaction>
</comment>
<dbReference type="Gene3D" id="3.90.1170.40">
    <property type="entry name" value="Molybdopterin biosynthesis MoaE subunit"/>
    <property type="match status" value="1"/>
</dbReference>
<reference evidence="12 13" key="1">
    <citation type="submission" date="2021-12" db="EMBL/GenBank/DDBJ databases">
        <title>Genome sequencing of bacteria with rrn-lacking chromosome and rrn-plasmid.</title>
        <authorList>
            <person name="Anda M."/>
            <person name="Iwasaki W."/>
        </authorList>
    </citation>
    <scope>NUCLEOTIDE SEQUENCE [LARGE SCALE GENOMIC DNA]</scope>
    <source>
        <strain evidence="12 13">NBRC 101262</strain>
        <plasmid evidence="12 13">pPP1</plasmid>
    </source>
</reference>
<organism evidence="12 13">
    <name type="scientific">Persicobacter psychrovividus</name>
    <dbReference type="NCBI Taxonomy" id="387638"/>
    <lineage>
        <taxon>Bacteria</taxon>
        <taxon>Pseudomonadati</taxon>
        <taxon>Bacteroidota</taxon>
        <taxon>Cytophagia</taxon>
        <taxon>Cytophagales</taxon>
        <taxon>Persicobacteraceae</taxon>
        <taxon>Persicobacter</taxon>
    </lineage>
</organism>
<evidence type="ECO:0000256" key="4">
    <source>
        <dbReference type="ARBA" id="ARBA00013858"/>
    </source>
</evidence>
<dbReference type="EMBL" id="AP025293">
    <property type="protein sequence ID" value="BDD00460.1"/>
    <property type="molecule type" value="Genomic_DNA"/>
</dbReference>
<evidence type="ECO:0000256" key="11">
    <source>
        <dbReference type="ARBA" id="ARBA00049878"/>
    </source>
</evidence>
<evidence type="ECO:0000313" key="13">
    <source>
        <dbReference type="Proteomes" id="UP001354989"/>
    </source>
</evidence>
<dbReference type="RefSeq" id="WP_332921482.1">
    <property type="nucleotide sequence ID" value="NZ_AP025293.1"/>
</dbReference>
<dbReference type="Pfam" id="PF02391">
    <property type="entry name" value="MoaE"/>
    <property type="match status" value="1"/>
</dbReference>
<comment type="subunit">
    <text evidence="6">Heterotetramer of 2 MoaD subunits and 2 MoaE subunits. Also stable as homodimer. The enzyme changes between these two forms during catalysis.</text>
</comment>
<evidence type="ECO:0000313" key="12">
    <source>
        <dbReference type="EMBL" id="BDD00460.1"/>
    </source>
</evidence>
<evidence type="ECO:0000256" key="7">
    <source>
        <dbReference type="ARBA" id="ARBA00029745"/>
    </source>
</evidence>